<gene>
    <name evidence="3" type="ORF">F5972_34345</name>
</gene>
<dbReference type="Pfam" id="PF12697">
    <property type="entry name" value="Abhydrolase_6"/>
    <property type="match status" value="1"/>
</dbReference>
<evidence type="ECO:0000256" key="1">
    <source>
        <dbReference type="SAM" id="MobiDB-lite"/>
    </source>
</evidence>
<dbReference type="SUPFAM" id="SSF53474">
    <property type="entry name" value="alpha/beta-Hydrolases"/>
    <property type="match status" value="1"/>
</dbReference>
<keyword evidence="3" id="KW-0378">Hydrolase</keyword>
<feature type="domain" description="AB hydrolase-1" evidence="2">
    <location>
        <begin position="5"/>
        <end position="202"/>
    </location>
</feature>
<sequence length="244" mass="26121">MTDAAAAFAALRAHPEIDPSRVAVAGHSEGALIAANLAATAEPAPEPAHEPAGEPGGSEEGAGTAARPVVAAVVLLSPSAKPGAETLRWQAERLAPSMPAAVRWLLRLTRTDLVTKVLKNHERIRRTTTDVARIGGVRVNARWTREFLDHDPAADLKGIHAPVLAVTGEKDLQVDPADLARVAESVPGPVETHVIRDLDHILRRQPGPPSLRAYRREAREPVDAQVKDLVTNWLAERLAPDARP</sequence>
<dbReference type="PANTHER" id="PTHR43265">
    <property type="entry name" value="ESTERASE ESTD"/>
    <property type="match status" value="1"/>
</dbReference>
<reference evidence="3 4" key="1">
    <citation type="submission" date="2019-09" db="EMBL/GenBank/DDBJ databases">
        <title>Screening of Novel Bioactive Compounds from Soil-Associated.</title>
        <authorList>
            <person name="Gong X."/>
        </authorList>
    </citation>
    <scope>NUCLEOTIDE SEQUENCE [LARGE SCALE GENOMIC DNA]</scope>
    <source>
        <strain evidence="3 4">Gxj-6</strain>
    </source>
</reference>
<name>A0A5J5JSY4_9ACTN</name>
<dbReference type="InterPro" id="IPR000073">
    <property type="entry name" value="AB_hydrolase_1"/>
</dbReference>
<dbReference type="InterPro" id="IPR029058">
    <property type="entry name" value="AB_hydrolase_fold"/>
</dbReference>
<dbReference type="RefSeq" id="WP_150939896.1">
    <property type="nucleotide sequence ID" value="NZ_VYTZ01000021.1"/>
</dbReference>
<dbReference type="GO" id="GO:0052689">
    <property type="term" value="F:carboxylic ester hydrolase activity"/>
    <property type="evidence" value="ECO:0007669"/>
    <property type="project" value="TreeGrafter"/>
</dbReference>
<feature type="region of interest" description="Disordered" evidence="1">
    <location>
        <begin position="40"/>
        <end position="64"/>
    </location>
</feature>
<evidence type="ECO:0000259" key="2">
    <source>
        <dbReference type="Pfam" id="PF12697"/>
    </source>
</evidence>
<dbReference type="AlphaFoldDB" id="A0A5J5JSY4"/>
<organism evidence="3 4">
    <name type="scientific">Microbispora cellulosiformans</name>
    <dbReference type="NCBI Taxonomy" id="2614688"/>
    <lineage>
        <taxon>Bacteria</taxon>
        <taxon>Bacillati</taxon>
        <taxon>Actinomycetota</taxon>
        <taxon>Actinomycetes</taxon>
        <taxon>Streptosporangiales</taxon>
        <taxon>Streptosporangiaceae</taxon>
        <taxon>Microbispora</taxon>
    </lineage>
</organism>
<evidence type="ECO:0000313" key="4">
    <source>
        <dbReference type="Proteomes" id="UP000327011"/>
    </source>
</evidence>
<dbReference type="InterPro" id="IPR053145">
    <property type="entry name" value="AB_hydrolase_Est10"/>
</dbReference>
<comment type="caution">
    <text evidence="3">The sequence shown here is derived from an EMBL/GenBank/DDBJ whole genome shotgun (WGS) entry which is preliminary data.</text>
</comment>
<dbReference type="EMBL" id="VYTZ01000021">
    <property type="protein sequence ID" value="KAA9373671.1"/>
    <property type="molecule type" value="Genomic_DNA"/>
</dbReference>
<dbReference type="PANTHER" id="PTHR43265:SF1">
    <property type="entry name" value="ESTERASE ESTD"/>
    <property type="match status" value="1"/>
</dbReference>
<keyword evidence="4" id="KW-1185">Reference proteome</keyword>
<accession>A0A5J5JSY4</accession>
<evidence type="ECO:0000313" key="3">
    <source>
        <dbReference type="EMBL" id="KAA9373671.1"/>
    </source>
</evidence>
<protein>
    <submittedName>
        <fullName evidence="3">Alpha/beta hydrolase</fullName>
    </submittedName>
</protein>
<dbReference type="Gene3D" id="3.40.50.1820">
    <property type="entry name" value="alpha/beta hydrolase"/>
    <property type="match status" value="2"/>
</dbReference>
<proteinExistence type="predicted"/>
<dbReference type="Proteomes" id="UP000327011">
    <property type="component" value="Unassembled WGS sequence"/>
</dbReference>